<accession>A0A0D8XLU1</accession>
<evidence type="ECO:0008006" key="4">
    <source>
        <dbReference type="Google" id="ProtNLM"/>
    </source>
</evidence>
<dbReference type="AlphaFoldDB" id="A0A0D8XLU1"/>
<gene>
    <name evidence="2" type="ORF">DICVIV_09208</name>
</gene>
<name>A0A0D8XLU1_DICVI</name>
<reference evidence="2 3" key="1">
    <citation type="submission" date="2013-11" db="EMBL/GenBank/DDBJ databases">
        <title>Draft genome of the bovine lungworm Dictyocaulus viviparus.</title>
        <authorList>
            <person name="Mitreva M."/>
        </authorList>
    </citation>
    <scope>NUCLEOTIDE SEQUENCE [LARGE SCALE GENOMIC DNA]</scope>
    <source>
        <strain evidence="2 3">HannoverDv2000</strain>
    </source>
</reference>
<evidence type="ECO:0000313" key="2">
    <source>
        <dbReference type="EMBL" id="KJH44749.1"/>
    </source>
</evidence>
<dbReference type="Proteomes" id="UP000053766">
    <property type="component" value="Unassembled WGS sequence"/>
</dbReference>
<feature type="chain" id="PRO_5002335896" description="Cysteine rich repeat-containing domain protein" evidence="1">
    <location>
        <begin position="17"/>
        <end position="265"/>
    </location>
</feature>
<keyword evidence="3" id="KW-1185">Reference proteome</keyword>
<dbReference type="OrthoDB" id="5846776at2759"/>
<keyword evidence="1" id="KW-0732">Signal</keyword>
<evidence type="ECO:0000313" key="3">
    <source>
        <dbReference type="Proteomes" id="UP000053766"/>
    </source>
</evidence>
<organism evidence="2 3">
    <name type="scientific">Dictyocaulus viviparus</name>
    <name type="common">Bovine lungworm</name>
    <dbReference type="NCBI Taxonomy" id="29172"/>
    <lineage>
        <taxon>Eukaryota</taxon>
        <taxon>Metazoa</taxon>
        <taxon>Ecdysozoa</taxon>
        <taxon>Nematoda</taxon>
        <taxon>Chromadorea</taxon>
        <taxon>Rhabditida</taxon>
        <taxon>Rhabditina</taxon>
        <taxon>Rhabditomorpha</taxon>
        <taxon>Strongyloidea</taxon>
        <taxon>Metastrongylidae</taxon>
        <taxon>Dictyocaulus</taxon>
    </lineage>
</organism>
<reference evidence="3" key="2">
    <citation type="journal article" date="2016" name="Sci. Rep.">
        <title>Dictyocaulus viviparus genome, variome and transcriptome elucidate lungworm biology and support future intervention.</title>
        <authorList>
            <person name="McNulty S.N."/>
            <person name="Strube C."/>
            <person name="Rosa B.A."/>
            <person name="Martin J.C."/>
            <person name="Tyagi R."/>
            <person name="Choi Y.J."/>
            <person name="Wang Q."/>
            <person name="Hallsworth Pepin K."/>
            <person name="Zhang X."/>
            <person name="Ozersky P."/>
            <person name="Wilson R.K."/>
            <person name="Sternberg P.W."/>
            <person name="Gasser R.B."/>
            <person name="Mitreva M."/>
        </authorList>
    </citation>
    <scope>NUCLEOTIDE SEQUENCE [LARGE SCALE GENOMIC DNA]</scope>
    <source>
        <strain evidence="3">HannoverDv2000</strain>
    </source>
</reference>
<proteinExistence type="predicted"/>
<protein>
    <recommendedName>
        <fullName evidence="4">Cysteine rich repeat-containing domain protein</fullName>
    </recommendedName>
</protein>
<dbReference type="EMBL" id="KN716451">
    <property type="protein sequence ID" value="KJH44749.1"/>
    <property type="molecule type" value="Genomic_DNA"/>
</dbReference>
<feature type="signal peptide" evidence="1">
    <location>
        <begin position="1"/>
        <end position="16"/>
    </location>
</feature>
<sequence length="265" mass="30118">MIQIVVLLLLVGQCLAQQKVNQTEEELYCDLYVECMAEADRKAADCFENATASERTVHENCEGVLKLQSQLQTLYHERNVQMLTCVRQKSSEALKLNQRKIKKCRALRNVCFFAYICNVPFKMSRSTSTDGGFSSMKSKSKKEKTYKTKICLKDAKKLRTKCSKISKCCSVVKDCHIQKGVEIAEKKKQLKALYKTCHTGVSKKKTKTTQAPVERGVAKRSISRHVFLDEPHQHRGSSLLIAYDGPIMFIPNSICVANYYLILCK</sequence>
<evidence type="ECO:0000256" key="1">
    <source>
        <dbReference type="SAM" id="SignalP"/>
    </source>
</evidence>